<dbReference type="Gene3D" id="1.25.40.20">
    <property type="entry name" value="Ankyrin repeat-containing domain"/>
    <property type="match status" value="1"/>
</dbReference>
<dbReference type="InterPro" id="IPR036770">
    <property type="entry name" value="Ankyrin_rpt-contain_sf"/>
</dbReference>
<keyword evidence="2" id="KW-0813">Transport</keyword>
<reference evidence="3" key="1">
    <citation type="submission" date="2024-07" db="EMBL/GenBank/DDBJ databases">
        <title>Two chromosome-level genome assemblies of Korean endemic species Abeliophyllum distichum and Forsythia ovata (Oleaceae).</title>
        <authorList>
            <person name="Jang H."/>
        </authorList>
    </citation>
    <scope>NUCLEOTIDE SEQUENCE [LARGE SCALE GENOMIC DNA]</scope>
</reference>
<dbReference type="PROSITE" id="PS50088">
    <property type="entry name" value="ANK_REPEAT"/>
    <property type="match status" value="1"/>
</dbReference>
<dbReference type="GO" id="GO:0034220">
    <property type="term" value="P:monoatomic ion transmembrane transport"/>
    <property type="evidence" value="ECO:0007669"/>
    <property type="project" value="UniProtKB-KW"/>
</dbReference>
<dbReference type="SUPFAM" id="SSF48403">
    <property type="entry name" value="Ankyrin repeat"/>
    <property type="match status" value="1"/>
</dbReference>
<evidence type="ECO:0000313" key="2">
    <source>
        <dbReference type="EMBL" id="KAL2503636.1"/>
    </source>
</evidence>
<comment type="caution">
    <text evidence="2">The sequence shown here is derived from an EMBL/GenBank/DDBJ whole genome shotgun (WGS) entry which is preliminary data.</text>
</comment>
<name>A0ABD1SSE7_9LAMI</name>
<dbReference type="Proteomes" id="UP001604336">
    <property type="component" value="Unassembled WGS sequence"/>
</dbReference>
<dbReference type="InterPro" id="IPR002110">
    <property type="entry name" value="Ankyrin_rpt"/>
</dbReference>
<dbReference type="EMBL" id="JBFOLK010000006">
    <property type="protein sequence ID" value="KAL2503636.1"/>
    <property type="molecule type" value="Genomic_DNA"/>
</dbReference>
<dbReference type="Pfam" id="PF13637">
    <property type="entry name" value="Ank_4"/>
    <property type="match status" value="1"/>
</dbReference>
<dbReference type="AlphaFoldDB" id="A0ABD1SSE7"/>
<gene>
    <name evidence="2" type="ORF">Adt_19257</name>
</gene>
<accession>A0ABD1SSE7</accession>
<keyword evidence="3" id="KW-1185">Reference proteome</keyword>
<evidence type="ECO:0000313" key="3">
    <source>
        <dbReference type="Proteomes" id="UP001604336"/>
    </source>
</evidence>
<protein>
    <submittedName>
        <fullName evidence="2">Potassium channel AKT2/3</fullName>
    </submittedName>
</protein>
<sequence length="132" mass="14883">MAARRNDLTVAKELLKHGLHVNSNDRHGLTAIQVVIAENHVDMARLFMMNGAEANDTVKNKISPVNLNEMLQKREVGHRISMLGALDEDVLRKHEKEQDCNGEKTNLASINMIHHSSETSKYSISITRIIIF</sequence>
<keyword evidence="2" id="KW-0407">Ion channel</keyword>
<feature type="repeat" description="ANK" evidence="1">
    <location>
        <begin position="1"/>
        <end position="26"/>
    </location>
</feature>
<evidence type="ECO:0000256" key="1">
    <source>
        <dbReference type="PROSITE-ProRule" id="PRU00023"/>
    </source>
</evidence>
<proteinExistence type="predicted"/>
<keyword evidence="1" id="KW-0040">ANK repeat</keyword>
<keyword evidence="2" id="KW-0406">Ion transport</keyword>
<organism evidence="2 3">
    <name type="scientific">Abeliophyllum distichum</name>
    <dbReference type="NCBI Taxonomy" id="126358"/>
    <lineage>
        <taxon>Eukaryota</taxon>
        <taxon>Viridiplantae</taxon>
        <taxon>Streptophyta</taxon>
        <taxon>Embryophyta</taxon>
        <taxon>Tracheophyta</taxon>
        <taxon>Spermatophyta</taxon>
        <taxon>Magnoliopsida</taxon>
        <taxon>eudicotyledons</taxon>
        <taxon>Gunneridae</taxon>
        <taxon>Pentapetalae</taxon>
        <taxon>asterids</taxon>
        <taxon>lamiids</taxon>
        <taxon>Lamiales</taxon>
        <taxon>Oleaceae</taxon>
        <taxon>Forsythieae</taxon>
        <taxon>Abeliophyllum</taxon>
    </lineage>
</organism>